<dbReference type="EMBL" id="DUZY01000001">
    <property type="protein sequence ID" value="DAD25462.1"/>
    <property type="molecule type" value="Genomic_DNA"/>
</dbReference>
<evidence type="ECO:0000313" key="2">
    <source>
        <dbReference type="EMBL" id="DAD25462.1"/>
    </source>
</evidence>
<protein>
    <submittedName>
        <fullName evidence="2">Uncharacterized protein</fullName>
    </submittedName>
</protein>
<keyword evidence="1" id="KW-0472">Membrane</keyword>
<reference evidence="2 3" key="1">
    <citation type="journal article" date="2020" name="Mol. Biol. Evol.">
        <title>Distinct Expression and Methylation Patterns for Genes with Different Fates following a Single Whole-Genome Duplication in Flowering Plants.</title>
        <authorList>
            <person name="Shi T."/>
            <person name="Rahmani R.S."/>
            <person name="Gugger P.F."/>
            <person name="Wang M."/>
            <person name="Li H."/>
            <person name="Zhang Y."/>
            <person name="Li Z."/>
            <person name="Wang Q."/>
            <person name="Van de Peer Y."/>
            <person name="Marchal K."/>
            <person name="Chen J."/>
        </authorList>
    </citation>
    <scope>NUCLEOTIDE SEQUENCE [LARGE SCALE GENOMIC DNA]</scope>
    <source>
        <tissue evidence="2">Leaf</tissue>
    </source>
</reference>
<feature type="transmembrane region" description="Helical" evidence="1">
    <location>
        <begin position="20"/>
        <end position="40"/>
    </location>
</feature>
<evidence type="ECO:0000313" key="3">
    <source>
        <dbReference type="Proteomes" id="UP000607653"/>
    </source>
</evidence>
<sequence length="60" mass="6472">MWGGVRSAPSMTNSAGTLGVPLQSLCLLVLLVMLSTYSFYCSKNAFVSMKCLSLCVYDVN</sequence>
<accession>A0A822XZJ1</accession>
<gene>
    <name evidence="2" type="ORF">HUJ06_026926</name>
</gene>
<organism evidence="2 3">
    <name type="scientific">Nelumbo nucifera</name>
    <name type="common">Sacred lotus</name>
    <dbReference type="NCBI Taxonomy" id="4432"/>
    <lineage>
        <taxon>Eukaryota</taxon>
        <taxon>Viridiplantae</taxon>
        <taxon>Streptophyta</taxon>
        <taxon>Embryophyta</taxon>
        <taxon>Tracheophyta</taxon>
        <taxon>Spermatophyta</taxon>
        <taxon>Magnoliopsida</taxon>
        <taxon>Proteales</taxon>
        <taxon>Nelumbonaceae</taxon>
        <taxon>Nelumbo</taxon>
    </lineage>
</organism>
<proteinExistence type="predicted"/>
<keyword evidence="1" id="KW-1133">Transmembrane helix</keyword>
<keyword evidence="3" id="KW-1185">Reference proteome</keyword>
<evidence type="ECO:0000256" key="1">
    <source>
        <dbReference type="SAM" id="Phobius"/>
    </source>
</evidence>
<keyword evidence="1" id="KW-0812">Transmembrane</keyword>
<dbReference type="Proteomes" id="UP000607653">
    <property type="component" value="Unassembled WGS sequence"/>
</dbReference>
<name>A0A822XZJ1_NELNU</name>
<comment type="caution">
    <text evidence="2">The sequence shown here is derived from an EMBL/GenBank/DDBJ whole genome shotgun (WGS) entry which is preliminary data.</text>
</comment>
<dbReference type="AlphaFoldDB" id="A0A822XZJ1"/>